<reference evidence="1 2" key="1">
    <citation type="submission" date="2018-06" db="EMBL/GenBank/DDBJ databases">
        <title>Genomic Encyclopedia of Type Strains, Phase III (KMG-III): the genomes of soil and plant-associated and newly described type strains.</title>
        <authorList>
            <person name="Whitman W."/>
        </authorList>
    </citation>
    <scope>NUCLEOTIDE SEQUENCE [LARGE SCALE GENOMIC DNA]</scope>
    <source>
        <strain evidence="1 2">CECT 7730</strain>
    </source>
</reference>
<dbReference type="Proteomes" id="UP000247551">
    <property type="component" value="Unassembled WGS sequence"/>
</dbReference>
<evidence type="ECO:0000313" key="1">
    <source>
        <dbReference type="EMBL" id="PYF83445.1"/>
    </source>
</evidence>
<dbReference type="AlphaFoldDB" id="A0A318VAW1"/>
<accession>A0A318VAW1</accession>
<gene>
    <name evidence="1" type="ORF">DFP75_102541</name>
</gene>
<sequence length="156" mass="17728">MINNRDLATRSLSDKDTGLIYDMISMCFDGFFANATLSERVDNTIDKHGFKKLSYLFRRLADRLLSFVGNVLEDSKMMTQEAGHISREYLTALGAATGQSLLSLVMVINERSLKRIEVLLRQLGDKVFANVIADYLVYLRRGLDTVKQWRSNAKVI</sequence>
<protein>
    <submittedName>
        <fullName evidence="1">Uncharacterized protein</fullName>
    </submittedName>
</protein>
<name>A0A318VAW1_9GAMM</name>
<comment type="caution">
    <text evidence="1">The sequence shown here is derived from an EMBL/GenBank/DDBJ whole genome shotgun (WGS) entry which is preliminary data.</text>
</comment>
<dbReference type="EMBL" id="QKLW01000002">
    <property type="protein sequence ID" value="PYF83445.1"/>
    <property type="molecule type" value="Genomic_DNA"/>
</dbReference>
<evidence type="ECO:0000313" key="2">
    <source>
        <dbReference type="Proteomes" id="UP000247551"/>
    </source>
</evidence>
<keyword evidence="2" id="KW-1185">Reference proteome</keyword>
<organism evidence="1 2">
    <name type="scientific">Marinomonas alcarazii</name>
    <dbReference type="NCBI Taxonomy" id="491949"/>
    <lineage>
        <taxon>Bacteria</taxon>
        <taxon>Pseudomonadati</taxon>
        <taxon>Pseudomonadota</taxon>
        <taxon>Gammaproteobacteria</taxon>
        <taxon>Oceanospirillales</taxon>
        <taxon>Oceanospirillaceae</taxon>
        <taxon>Marinomonas</taxon>
    </lineage>
</organism>
<dbReference type="RefSeq" id="WP_110573865.1">
    <property type="nucleotide sequence ID" value="NZ_QKLW01000002.1"/>
</dbReference>
<proteinExistence type="predicted"/>